<comment type="caution">
    <text evidence="2">The sequence shown here is derived from an EMBL/GenBank/DDBJ whole genome shotgun (WGS) entry which is preliminary data.</text>
</comment>
<dbReference type="EMBL" id="CAXLJM020000065">
    <property type="protein sequence ID" value="CAL8121328.1"/>
    <property type="molecule type" value="Genomic_DNA"/>
</dbReference>
<evidence type="ECO:0000256" key="1">
    <source>
        <dbReference type="SAM" id="Phobius"/>
    </source>
</evidence>
<keyword evidence="1" id="KW-0812">Transmembrane</keyword>
<keyword evidence="1" id="KW-0472">Membrane</keyword>
<feature type="transmembrane region" description="Helical" evidence="1">
    <location>
        <begin position="300"/>
        <end position="323"/>
    </location>
</feature>
<feature type="transmembrane region" description="Helical" evidence="1">
    <location>
        <begin position="350"/>
        <end position="368"/>
    </location>
</feature>
<organism evidence="2 3">
    <name type="scientific">Orchesella dallaii</name>
    <dbReference type="NCBI Taxonomy" id="48710"/>
    <lineage>
        <taxon>Eukaryota</taxon>
        <taxon>Metazoa</taxon>
        <taxon>Ecdysozoa</taxon>
        <taxon>Arthropoda</taxon>
        <taxon>Hexapoda</taxon>
        <taxon>Collembola</taxon>
        <taxon>Entomobryomorpha</taxon>
        <taxon>Entomobryoidea</taxon>
        <taxon>Orchesellidae</taxon>
        <taxon>Orchesellinae</taxon>
        <taxon>Orchesella</taxon>
    </lineage>
</organism>
<keyword evidence="1" id="KW-1133">Transmembrane helix</keyword>
<proteinExistence type="predicted"/>
<accession>A0ABP1R9W6</accession>
<evidence type="ECO:0000313" key="3">
    <source>
        <dbReference type="Proteomes" id="UP001642540"/>
    </source>
</evidence>
<sequence length="591" mass="68775">MIHDLSNFNFAFDPEDVYVNDQLTISEGYFPFFSKHHQICNVFFLFTVTFNGTVTAIQQSGYGTDENSMFFVVQECCDNFTQAKNQLNNFAAEFVTLESASLSAFYSNLVFIFHPILANNSKTTPIVRLHAYCYYCPNNNFQEIQAEFRHHQQLRFQLSSVRLKCESLNDNGWNRKIFIMVATSPPVYDTLLRNINHRIMDGRKNFQQHLTESYLAEYILFRMASDIINMTIDPTLRDFHADNNPDTHWHLNIKVVDTLMPIFRNIISVTRGSYLLTMQYSLSFIYCMKSLDIVKIKWDIYIWVLDPSTWICILMVLLGYAFIYKSIFKGLDLLWILFDLEFLRQHPRRIIYCYLLGAMFLPCMYGSGISTDFIDFDFPVYFRELANKGYKIWDVDTDAEVLNQGLKLLPESVLKFFEVNTDSSDLKKSVYVEKNFKLPENLRDRLKEMASKKLLFGSGIENSFTFPSLFATLWAMKKAVFEKEFLCGIVEQAPNYNIQLTQSFHIRGYMSTRFTNVFKKYLEAGFVKYLQSLITLQAALKSPLRVDDVCEVLTTSTVSVRTPLGVICVAIHFKTQEVYADTPNRKYFPSV</sequence>
<protein>
    <submittedName>
        <fullName evidence="2">Uncharacterized protein</fullName>
    </submittedName>
</protein>
<gene>
    <name evidence="2" type="ORF">ODALV1_LOCUS19331</name>
</gene>
<evidence type="ECO:0000313" key="2">
    <source>
        <dbReference type="EMBL" id="CAL8121328.1"/>
    </source>
</evidence>
<keyword evidence="3" id="KW-1185">Reference proteome</keyword>
<dbReference type="Proteomes" id="UP001642540">
    <property type="component" value="Unassembled WGS sequence"/>
</dbReference>
<reference evidence="2 3" key="1">
    <citation type="submission" date="2024-08" db="EMBL/GenBank/DDBJ databases">
        <authorList>
            <person name="Cucini C."/>
            <person name="Frati F."/>
        </authorList>
    </citation>
    <scope>NUCLEOTIDE SEQUENCE [LARGE SCALE GENOMIC DNA]</scope>
</reference>
<name>A0ABP1R9W6_9HEXA</name>